<organism evidence="2 3">
    <name type="scientific">Theobroma cacao</name>
    <name type="common">Cacao</name>
    <name type="synonym">Cocoa</name>
    <dbReference type="NCBI Taxonomy" id="3641"/>
    <lineage>
        <taxon>Eukaryota</taxon>
        <taxon>Viridiplantae</taxon>
        <taxon>Streptophyta</taxon>
        <taxon>Embryophyta</taxon>
        <taxon>Tracheophyta</taxon>
        <taxon>Spermatophyta</taxon>
        <taxon>Magnoliopsida</taxon>
        <taxon>eudicotyledons</taxon>
        <taxon>Gunneridae</taxon>
        <taxon>Pentapetalae</taxon>
        <taxon>rosids</taxon>
        <taxon>malvids</taxon>
        <taxon>Malvales</taxon>
        <taxon>Malvaceae</taxon>
        <taxon>Byttnerioideae</taxon>
        <taxon>Theobroma</taxon>
    </lineage>
</organism>
<name>A0A061DP89_THECC</name>
<dbReference type="Pfam" id="PF20167">
    <property type="entry name" value="Transposase_32"/>
    <property type="match status" value="1"/>
</dbReference>
<evidence type="ECO:0000313" key="2">
    <source>
        <dbReference type="EMBL" id="EOX94212.1"/>
    </source>
</evidence>
<dbReference type="Gramene" id="EOX94212">
    <property type="protein sequence ID" value="EOX94212"/>
    <property type="gene ID" value="TCM_003712"/>
</dbReference>
<dbReference type="Proteomes" id="UP000026915">
    <property type="component" value="Chromosome 1"/>
</dbReference>
<feature type="domain" description="Putative plant transposon protein" evidence="1">
    <location>
        <begin position="12"/>
        <end position="96"/>
    </location>
</feature>
<protein>
    <recommendedName>
        <fullName evidence="1">Putative plant transposon protein domain-containing protein</fullName>
    </recommendedName>
</protein>
<dbReference type="OMA" id="SAMKDEY"/>
<evidence type="ECO:0000313" key="3">
    <source>
        <dbReference type="Proteomes" id="UP000026915"/>
    </source>
</evidence>
<dbReference type="InParanoid" id="A0A061DP89"/>
<proteinExistence type="predicted"/>
<dbReference type="AlphaFoldDB" id="A0A061DP89"/>
<dbReference type="InterPro" id="IPR046796">
    <property type="entry name" value="Transposase_32_dom"/>
</dbReference>
<gene>
    <name evidence="2" type="ORF">TCM_003712</name>
</gene>
<sequence>MAPKKKVRGVPLSFKASAMKDEYKLWYHFLVAQLLLVKHLNDVTRDKAILLHAIIFRMSINVGQVMFNNIVQAAHSPHDALWYPSLITALCKKMGVIRDKMKKSCIPKFFWM</sequence>
<evidence type="ECO:0000259" key="1">
    <source>
        <dbReference type="Pfam" id="PF20167"/>
    </source>
</evidence>
<dbReference type="HOGENOM" id="CLU_2150453_0_0_1"/>
<accession>A0A061DP89</accession>
<reference evidence="2 3" key="1">
    <citation type="journal article" date="2013" name="Genome Biol.">
        <title>The genome sequence of the most widely cultivated cacao type and its use to identify candidate genes regulating pod color.</title>
        <authorList>
            <person name="Motamayor J.C."/>
            <person name="Mockaitis K."/>
            <person name="Schmutz J."/>
            <person name="Haiminen N."/>
            <person name="Iii D.L."/>
            <person name="Cornejo O."/>
            <person name="Findley S.D."/>
            <person name="Zheng P."/>
            <person name="Utro F."/>
            <person name="Royaert S."/>
            <person name="Saski C."/>
            <person name="Jenkins J."/>
            <person name="Podicheti R."/>
            <person name="Zhao M."/>
            <person name="Scheffler B.E."/>
            <person name="Stack J.C."/>
            <person name="Feltus F.A."/>
            <person name="Mustiga G.M."/>
            <person name="Amores F."/>
            <person name="Phillips W."/>
            <person name="Marelli J.P."/>
            <person name="May G.D."/>
            <person name="Shapiro H."/>
            <person name="Ma J."/>
            <person name="Bustamante C.D."/>
            <person name="Schnell R.J."/>
            <person name="Main D."/>
            <person name="Gilbert D."/>
            <person name="Parida L."/>
            <person name="Kuhn D.N."/>
        </authorList>
    </citation>
    <scope>NUCLEOTIDE SEQUENCE [LARGE SCALE GENOMIC DNA]</scope>
    <source>
        <strain evidence="3">cv. Matina 1-6</strain>
    </source>
</reference>
<keyword evidence="3" id="KW-1185">Reference proteome</keyword>
<dbReference type="EMBL" id="CM001879">
    <property type="protein sequence ID" value="EOX94212.1"/>
    <property type="molecule type" value="Genomic_DNA"/>
</dbReference>